<dbReference type="AlphaFoldDB" id="A0A839Z987"/>
<gene>
    <name evidence="2" type="ORF">FHS55_000983</name>
</gene>
<dbReference type="InterPro" id="IPR019632">
    <property type="entry name" value="DUF2497"/>
</dbReference>
<accession>A0A839Z987</accession>
<evidence type="ECO:0000313" key="3">
    <source>
        <dbReference type="Proteomes" id="UP000533469"/>
    </source>
</evidence>
<comment type="caution">
    <text evidence="2">The sequence shown here is derived from an EMBL/GenBank/DDBJ whole genome shotgun (WGS) entry which is preliminary data.</text>
</comment>
<evidence type="ECO:0000313" key="2">
    <source>
        <dbReference type="EMBL" id="MBB3770397.1"/>
    </source>
</evidence>
<name>A0A839Z987_9HYPH</name>
<dbReference type="Pfam" id="PF10691">
    <property type="entry name" value="DUF2497"/>
    <property type="match status" value="1"/>
</dbReference>
<proteinExistence type="predicted"/>
<evidence type="ECO:0008006" key="4">
    <source>
        <dbReference type="Google" id="ProtNLM"/>
    </source>
</evidence>
<organism evidence="2 3">
    <name type="scientific">Ancylobacter tetraedralis</name>
    <dbReference type="NCBI Taxonomy" id="217068"/>
    <lineage>
        <taxon>Bacteria</taxon>
        <taxon>Pseudomonadati</taxon>
        <taxon>Pseudomonadota</taxon>
        <taxon>Alphaproteobacteria</taxon>
        <taxon>Hyphomicrobiales</taxon>
        <taxon>Xanthobacteraceae</taxon>
        <taxon>Ancylobacter</taxon>
    </lineage>
</organism>
<feature type="compositionally biased region" description="Basic and acidic residues" evidence="1">
    <location>
        <begin position="59"/>
        <end position="68"/>
    </location>
</feature>
<dbReference type="Proteomes" id="UP000533469">
    <property type="component" value="Unassembled WGS sequence"/>
</dbReference>
<protein>
    <recommendedName>
        <fullName evidence="4">DUF2497 domain-containing protein</fullName>
    </recommendedName>
</protein>
<keyword evidence="3" id="KW-1185">Reference proteome</keyword>
<feature type="region of interest" description="Disordered" evidence="1">
    <location>
        <begin position="34"/>
        <end position="91"/>
    </location>
</feature>
<evidence type="ECO:0000256" key="1">
    <source>
        <dbReference type="SAM" id="MobiDB-lite"/>
    </source>
</evidence>
<sequence length="319" mass="33480">MAIRDWILDMSANARASEPSMEEILASIRRIISDDVAGDPPSAPAESSRVEMAMSSRSRATELPREEGEPSGDALAPEQAPASWGEEAHSVSSADDLAYASLENEPVVDAFDPRHGSFATDGFAGLPDAPDAVDAAVSSRVGEGSLVPSGAAVKDERRSAFVPRAADGLTDIPASLRAAFAMIEATSVPETVDMQVPAKPVPVSSRAYAAESAEDNRAPEANAGSRFAEPRFAPSLRSVAAEASVAEGNSRLVSNITTAAVSNAFGTLARTVASNSRSVDDLVAEAVRPMLKAWLDENLPALVERLVRAEIERVTRQGQ</sequence>
<reference evidence="2 3" key="1">
    <citation type="submission" date="2020-08" db="EMBL/GenBank/DDBJ databases">
        <title>Genomic Encyclopedia of Type Strains, Phase IV (KMG-IV): sequencing the most valuable type-strain genomes for metagenomic binning, comparative biology and taxonomic classification.</title>
        <authorList>
            <person name="Goeker M."/>
        </authorList>
    </citation>
    <scope>NUCLEOTIDE SEQUENCE [LARGE SCALE GENOMIC DNA]</scope>
    <source>
        <strain evidence="2 3">DSM 5895</strain>
    </source>
</reference>
<dbReference type="RefSeq" id="WP_425485773.1">
    <property type="nucleotide sequence ID" value="NZ_JACICD010000001.1"/>
</dbReference>
<dbReference type="EMBL" id="JACICD010000001">
    <property type="protein sequence ID" value="MBB3770397.1"/>
    <property type="molecule type" value="Genomic_DNA"/>
</dbReference>